<dbReference type="NCBIfam" id="TIGR00251">
    <property type="entry name" value="DUF167 family protein"/>
    <property type="match status" value="1"/>
</dbReference>
<dbReference type="EMBL" id="PSQJ01000002">
    <property type="protein sequence ID" value="PTL86847.1"/>
    <property type="molecule type" value="Genomic_DNA"/>
</dbReference>
<gene>
    <name evidence="3" type="ORF">C4617_02515</name>
</gene>
<evidence type="ECO:0000256" key="1">
    <source>
        <dbReference type="ARBA" id="ARBA00010364"/>
    </source>
</evidence>
<dbReference type="SMART" id="SM01152">
    <property type="entry name" value="DUF167"/>
    <property type="match status" value="1"/>
</dbReference>
<dbReference type="Proteomes" id="UP000240811">
    <property type="component" value="Unassembled WGS sequence"/>
</dbReference>
<dbReference type="AlphaFoldDB" id="A0A2T4VYJ0"/>
<proteinExistence type="inferred from homology"/>
<dbReference type="Gene3D" id="3.30.1200.10">
    <property type="entry name" value="YggU-like"/>
    <property type="match status" value="1"/>
</dbReference>
<protein>
    <recommendedName>
        <fullName evidence="2">UPF0235 protein C4617_02515</fullName>
    </recommendedName>
</protein>
<dbReference type="InterPro" id="IPR003746">
    <property type="entry name" value="DUF167"/>
</dbReference>
<accession>A0A2T4VYJ0</accession>
<organism evidence="3 4">
    <name type="scientific">Candidatus Liberibacter europaeus</name>
    <dbReference type="NCBI Taxonomy" id="744859"/>
    <lineage>
        <taxon>Bacteria</taxon>
        <taxon>Pseudomonadati</taxon>
        <taxon>Pseudomonadota</taxon>
        <taxon>Alphaproteobacteria</taxon>
        <taxon>Hyphomicrobiales</taxon>
        <taxon>Rhizobiaceae</taxon>
        <taxon>Liberibacter</taxon>
    </lineage>
</organism>
<comment type="caution">
    <text evidence="3">The sequence shown here is derived from an EMBL/GenBank/DDBJ whole genome shotgun (WGS) entry which is preliminary data.</text>
</comment>
<dbReference type="HAMAP" id="MF_00634">
    <property type="entry name" value="UPF0235"/>
    <property type="match status" value="1"/>
</dbReference>
<dbReference type="InterPro" id="IPR036591">
    <property type="entry name" value="YggU-like_sf"/>
</dbReference>
<evidence type="ECO:0000313" key="4">
    <source>
        <dbReference type="Proteomes" id="UP000240811"/>
    </source>
</evidence>
<evidence type="ECO:0000256" key="2">
    <source>
        <dbReference type="HAMAP-Rule" id="MF_00634"/>
    </source>
</evidence>
<dbReference type="Pfam" id="PF02594">
    <property type="entry name" value="DUF167"/>
    <property type="match status" value="1"/>
</dbReference>
<dbReference type="SUPFAM" id="SSF69786">
    <property type="entry name" value="YggU-like"/>
    <property type="match status" value="1"/>
</dbReference>
<dbReference type="PANTHER" id="PTHR13420">
    <property type="entry name" value="UPF0235 PROTEIN C15ORF40"/>
    <property type="match status" value="1"/>
</dbReference>
<dbReference type="GO" id="GO:0005737">
    <property type="term" value="C:cytoplasm"/>
    <property type="evidence" value="ECO:0007669"/>
    <property type="project" value="TreeGrafter"/>
</dbReference>
<evidence type="ECO:0000313" key="3">
    <source>
        <dbReference type="EMBL" id="PTL86847.1"/>
    </source>
</evidence>
<name>A0A2T4VYJ0_9HYPH</name>
<sequence>MCTINIHLIPNAKQSGIVSIENIQNGSINIKMKVTAPPQRGKANKEMIKILSAILSIRKSAVILRSGQSSNIKKIYIDKNQKELMELLTNSNNYTIPPPRFMADNMIS</sequence>
<dbReference type="PANTHER" id="PTHR13420:SF7">
    <property type="entry name" value="UPF0235 PROTEIN C15ORF40"/>
    <property type="match status" value="1"/>
</dbReference>
<reference evidence="4" key="1">
    <citation type="submission" date="2018-02" db="EMBL/GenBank/DDBJ databases">
        <title>Genome sequence of Candidatus Liberibacter europaeus.</title>
        <authorList>
            <person name="Frampton R.A."/>
            <person name="Thompson S.M."/>
            <person name="David C."/>
            <person name="Addison S.M."/>
            <person name="Smith G.R."/>
        </authorList>
    </citation>
    <scope>NUCLEOTIDE SEQUENCE [LARGE SCALE GENOMIC DNA]</scope>
</reference>
<comment type="similarity">
    <text evidence="1 2">Belongs to the UPF0235 family.</text>
</comment>